<keyword evidence="4" id="KW-0808">Transferase</keyword>
<evidence type="ECO:0000256" key="9">
    <source>
        <dbReference type="SAM" id="Phobius"/>
    </source>
</evidence>
<evidence type="ECO:0000256" key="6">
    <source>
        <dbReference type="ARBA" id="ARBA00022989"/>
    </source>
</evidence>
<keyword evidence="3" id="KW-0328">Glycosyltransferase</keyword>
<organism evidence="10 11">
    <name type="scientific">Oikopleura dioica</name>
    <name type="common">Tunicate</name>
    <dbReference type="NCBI Taxonomy" id="34765"/>
    <lineage>
        <taxon>Eukaryota</taxon>
        <taxon>Metazoa</taxon>
        <taxon>Chordata</taxon>
        <taxon>Tunicata</taxon>
        <taxon>Appendicularia</taxon>
        <taxon>Copelata</taxon>
        <taxon>Oikopleuridae</taxon>
        <taxon>Oikopleura</taxon>
    </lineage>
</organism>
<feature type="transmembrane region" description="Helical" evidence="9">
    <location>
        <begin position="230"/>
        <end position="247"/>
    </location>
</feature>
<keyword evidence="6 9" id="KW-1133">Transmembrane helix</keyword>
<gene>
    <name evidence="10" type="ORF">OKIOD_LOCUS16870</name>
</gene>
<evidence type="ECO:0000256" key="1">
    <source>
        <dbReference type="ARBA" id="ARBA00004141"/>
    </source>
</evidence>
<feature type="transmembrane region" description="Helical" evidence="9">
    <location>
        <begin position="176"/>
        <end position="209"/>
    </location>
</feature>
<accession>A0ABN7T871</accession>
<evidence type="ECO:0000313" key="11">
    <source>
        <dbReference type="Proteomes" id="UP001158576"/>
    </source>
</evidence>
<keyword evidence="7 9" id="KW-0472">Membrane</keyword>
<evidence type="ECO:0000256" key="3">
    <source>
        <dbReference type="ARBA" id="ARBA00022676"/>
    </source>
</evidence>
<dbReference type="PANTHER" id="PTHR31488">
    <property type="entry name" value="DPY-19-LIKE 1, LIKE (H. SAPIENS)"/>
    <property type="match status" value="1"/>
</dbReference>
<dbReference type="EMBL" id="OU015567">
    <property type="protein sequence ID" value="CAG5114023.1"/>
    <property type="molecule type" value="Genomic_DNA"/>
</dbReference>
<feature type="transmembrane region" description="Helical" evidence="9">
    <location>
        <begin position="421"/>
        <end position="439"/>
    </location>
</feature>
<keyword evidence="5 9" id="KW-0812">Transmembrane</keyword>
<name>A0ABN7T871_OIKDI</name>
<sequence>MSKKAKALDKSPKSKVASKKQAQKKASSITKWGVGCFLLALVSGLLNKFHVEVLFENEKHFSHLSTMERDMAFRTEMGLYYSYYKDMVDAESWWAGFNGMINDDVSEHPKTINVLKRFNLWPELFWGTVKRVYNHVTKTLKIKTQDCWQINRGEGKTPVQSCEGLGDDHYFYIWPIWWLTGFLMFGVFVYGATVSESLWGGIISVCCYFFNHGEATRVMWTPPLRESWSFPFLIIQLLLVTKIIKAPSTSSCLFIPLVVLTSLFMITWQFAQFALLTQTASVMATYLLGFIGTGKMSLIVKGQAAALAINYVLQCGNSMLLTSFFASSLLSVIILLHFDSKFEKLNIFLRIPIWLVLWVAGTLSIKYAIASALQVTDDSHIFDIFRAKFSTYKNFHTQLYTCAKEFDFLEWETVEKLTKTALIPAVVAVLVVLGTTILYREYSWWKNPESTPAEVVSTGSEKSKPLAAELYTCIQGLAFTSLAIMIMRLKLFMTPQLCIVASLLASQKVFSFIPRERQVSLLILFLAIGGFTGVSNIQTQWGKIGEYENPQQEDLLEFIRDSGKIAKDAAFAGSMPTMATVKLVTKRKIVNHPHYEDTELRERTYQVYTMFSRRPAELVHKALMDLQVDYFILEEGWCVRGKGTPCSLANMYDIEDVEFRGNEAVCHAIHKDPAPYFKRIFRNPTYHILEVVKNPKV</sequence>
<keyword evidence="11" id="KW-1185">Reference proteome</keyword>
<feature type="transmembrane region" description="Helical" evidence="9">
    <location>
        <begin position="287"/>
        <end position="313"/>
    </location>
</feature>
<feature type="compositionally biased region" description="Basic and acidic residues" evidence="8">
    <location>
        <begin position="1"/>
        <end position="12"/>
    </location>
</feature>
<feature type="transmembrane region" description="Helical" evidence="9">
    <location>
        <begin position="491"/>
        <end position="513"/>
    </location>
</feature>
<comment type="similarity">
    <text evidence="2">Belongs to the dpy-19 family.</text>
</comment>
<reference evidence="10 11" key="1">
    <citation type="submission" date="2021-04" db="EMBL/GenBank/DDBJ databases">
        <authorList>
            <person name="Bliznina A."/>
        </authorList>
    </citation>
    <scope>NUCLEOTIDE SEQUENCE [LARGE SCALE GENOMIC DNA]</scope>
</reference>
<dbReference type="Proteomes" id="UP001158576">
    <property type="component" value="Chromosome 2"/>
</dbReference>
<dbReference type="InterPro" id="IPR018732">
    <property type="entry name" value="Dpy-19/Dpy-19-like"/>
</dbReference>
<evidence type="ECO:0000256" key="7">
    <source>
        <dbReference type="ARBA" id="ARBA00023136"/>
    </source>
</evidence>
<protein>
    <submittedName>
        <fullName evidence="10">Oidioi.mRNA.OKI2018_I69.chr2.g8105.t1.cds</fullName>
    </submittedName>
</protein>
<proteinExistence type="inferred from homology"/>
<evidence type="ECO:0000256" key="8">
    <source>
        <dbReference type="SAM" id="MobiDB-lite"/>
    </source>
</evidence>
<evidence type="ECO:0000256" key="5">
    <source>
        <dbReference type="ARBA" id="ARBA00022692"/>
    </source>
</evidence>
<dbReference type="Pfam" id="PF10034">
    <property type="entry name" value="Dpy19"/>
    <property type="match status" value="1"/>
</dbReference>
<feature type="transmembrane region" description="Helical" evidence="9">
    <location>
        <begin position="347"/>
        <end position="369"/>
    </location>
</feature>
<evidence type="ECO:0000256" key="2">
    <source>
        <dbReference type="ARBA" id="ARBA00008744"/>
    </source>
</evidence>
<evidence type="ECO:0000256" key="4">
    <source>
        <dbReference type="ARBA" id="ARBA00022679"/>
    </source>
</evidence>
<feature type="transmembrane region" description="Helical" evidence="9">
    <location>
        <begin position="253"/>
        <end position="275"/>
    </location>
</feature>
<evidence type="ECO:0000313" key="10">
    <source>
        <dbReference type="EMBL" id="CAG5114023.1"/>
    </source>
</evidence>
<feature type="region of interest" description="Disordered" evidence="8">
    <location>
        <begin position="1"/>
        <end position="20"/>
    </location>
</feature>
<feature type="transmembrane region" description="Helical" evidence="9">
    <location>
        <begin position="519"/>
        <end position="537"/>
    </location>
</feature>
<dbReference type="CDD" id="cd20177">
    <property type="entry name" value="Dpy19"/>
    <property type="match status" value="1"/>
</dbReference>
<dbReference type="PANTHER" id="PTHR31488:SF1">
    <property type="entry name" value="C-MANNOSYLTRANSFERASE DPY19L1"/>
    <property type="match status" value="1"/>
</dbReference>
<feature type="transmembrane region" description="Helical" evidence="9">
    <location>
        <begin position="319"/>
        <end position="338"/>
    </location>
</feature>
<dbReference type="InterPro" id="IPR047462">
    <property type="entry name" value="Dpy19"/>
</dbReference>
<comment type="subcellular location">
    <subcellularLocation>
        <location evidence="1">Membrane</location>
        <topology evidence="1">Multi-pass membrane protein</topology>
    </subcellularLocation>
</comment>